<protein>
    <submittedName>
        <fullName evidence="2">Uncharacterized protein</fullName>
    </submittedName>
</protein>
<evidence type="ECO:0000256" key="1">
    <source>
        <dbReference type="ARBA" id="ARBA00022842"/>
    </source>
</evidence>
<dbReference type="SUPFAM" id="SSF56784">
    <property type="entry name" value="HAD-like"/>
    <property type="match status" value="1"/>
</dbReference>
<organism evidence="2 3">
    <name type="scientific">Acer saccharum</name>
    <name type="common">Sugar maple</name>
    <dbReference type="NCBI Taxonomy" id="4024"/>
    <lineage>
        <taxon>Eukaryota</taxon>
        <taxon>Viridiplantae</taxon>
        <taxon>Streptophyta</taxon>
        <taxon>Embryophyta</taxon>
        <taxon>Tracheophyta</taxon>
        <taxon>Spermatophyta</taxon>
        <taxon>Magnoliopsida</taxon>
        <taxon>eudicotyledons</taxon>
        <taxon>Gunneridae</taxon>
        <taxon>Pentapetalae</taxon>
        <taxon>rosids</taxon>
        <taxon>malvids</taxon>
        <taxon>Sapindales</taxon>
        <taxon>Sapindaceae</taxon>
        <taxon>Hippocastanoideae</taxon>
        <taxon>Acereae</taxon>
        <taxon>Acer</taxon>
    </lineage>
</organism>
<sequence length="153" mass="16638">MTDDGVNDAPALKKADIGSAVADSTDAACSASDIVLIEPGLSAIISAVLTSRAIFQGMKNYTTAFTDKKDFGKGVHEAAMLADQRPVSGLKPSEMRSFTEKSTFREINVMSEEAKRHVEISRQRVIHALKGKVESFAKLRGYDIDAMNNHYTL</sequence>
<dbReference type="InterPro" id="IPR001757">
    <property type="entry name" value="P_typ_ATPase"/>
</dbReference>
<dbReference type="AlphaFoldDB" id="A0AA39RN91"/>
<dbReference type="PRINTS" id="PR00120">
    <property type="entry name" value="HATPASE"/>
</dbReference>
<dbReference type="PANTHER" id="PTHR42861">
    <property type="entry name" value="CALCIUM-TRANSPORTING ATPASE"/>
    <property type="match status" value="1"/>
</dbReference>
<accession>A0AA39RN91</accession>
<evidence type="ECO:0000313" key="2">
    <source>
        <dbReference type="EMBL" id="KAK0576606.1"/>
    </source>
</evidence>
<dbReference type="Proteomes" id="UP001168877">
    <property type="component" value="Unassembled WGS sequence"/>
</dbReference>
<dbReference type="GO" id="GO:0016887">
    <property type="term" value="F:ATP hydrolysis activity"/>
    <property type="evidence" value="ECO:0007669"/>
    <property type="project" value="InterPro"/>
</dbReference>
<dbReference type="InterPro" id="IPR023214">
    <property type="entry name" value="HAD_sf"/>
</dbReference>
<proteinExistence type="predicted"/>
<dbReference type="InterPro" id="IPR036412">
    <property type="entry name" value="HAD-like_sf"/>
</dbReference>
<name>A0AA39RN91_ACESA</name>
<gene>
    <name evidence="2" type="ORF">LWI29_020492</name>
</gene>
<dbReference type="EMBL" id="JAUESC010000386">
    <property type="protein sequence ID" value="KAK0576606.1"/>
    <property type="molecule type" value="Genomic_DNA"/>
</dbReference>
<dbReference type="Gene3D" id="3.40.50.1000">
    <property type="entry name" value="HAD superfamily/HAD-like"/>
    <property type="match status" value="1"/>
</dbReference>
<dbReference type="Gene3D" id="1.20.1110.10">
    <property type="entry name" value="Calcium-transporting ATPase, transmembrane domain"/>
    <property type="match status" value="1"/>
</dbReference>
<evidence type="ECO:0000313" key="3">
    <source>
        <dbReference type="Proteomes" id="UP001168877"/>
    </source>
</evidence>
<reference evidence="2" key="1">
    <citation type="journal article" date="2022" name="Plant J.">
        <title>Strategies of tolerance reflected in two North American maple genomes.</title>
        <authorList>
            <person name="McEvoy S.L."/>
            <person name="Sezen U.U."/>
            <person name="Trouern-Trend A."/>
            <person name="McMahon S.M."/>
            <person name="Schaberg P.G."/>
            <person name="Yang J."/>
            <person name="Wegrzyn J.L."/>
            <person name="Swenson N.G."/>
        </authorList>
    </citation>
    <scope>NUCLEOTIDE SEQUENCE</scope>
    <source>
        <strain evidence="2">NS2018</strain>
    </source>
</reference>
<comment type="caution">
    <text evidence="2">The sequence shown here is derived from an EMBL/GenBank/DDBJ whole genome shotgun (WGS) entry which is preliminary data.</text>
</comment>
<dbReference type="PRINTS" id="PR00119">
    <property type="entry name" value="CATATPASE"/>
</dbReference>
<dbReference type="Gene3D" id="6.10.140.890">
    <property type="match status" value="1"/>
</dbReference>
<dbReference type="GO" id="GO:0016020">
    <property type="term" value="C:membrane"/>
    <property type="evidence" value="ECO:0007669"/>
    <property type="project" value="InterPro"/>
</dbReference>
<keyword evidence="1" id="KW-0460">Magnesium</keyword>
<reference evidence="2" key="2">
    <citation type="submission" date="2023-06" db="EMBL/GenBank/DDBJ databases">
        <authorList>
            <person name="Swenson N.G."/>
            <person name="Wegrzyn J.L."/>
            <person name="Mcevoy S.L."/>
        </authorList>
    </citation>
    <scope>NUCLEOTIDE SEQUENCE</scope>
    <source>
        <strain evidence="2">NS2018</strain>
        <tissue evidence="2">Leaf</tissue>
    </source>
</reference>
<keyword evidence="3" id="KW-1185">Reference proteome</keyword>
<dbReference type="GO" id="GO:0005524">
    <property type="term" value="F:ATP binding"/>
    <property type="evidence" value="ECO:0007669"/>
    <property type="project" value="InterPro"/>
</dbReference>